<comment type="caution">
    <text evidence="1">The sequence shown here is derived from an EMBL/GenBank/DDBJ whole genome shotgun (WGS) entry which is preliminary data.</text>
</comment>
<reference evidence="1" key="1">
    <citation type="submission" date="2022-03" db="EMBL/GenBank/DDBJ databases">
        <authorList>
            <person name="Lindestad O."/>
        </authorList>
    </citation>
    <scope>NUCLEOTIDE SEQUENCE</scope>
</reference>
<proteinExistence type="predicted"/>
<gene>
    <name evidence="1" type="primary">jg21693</name>
    <name evidence="1" type="ORF">PAEG_LOCUS7835</name>
</gene>
<protein>
    <submittedName>
        <fullName evidence="1">Jg21693 protein</fullName>
    </submittedName>
</protein>
<dbReference type="Pfam" id="PF03564">
    <property type="entry name" value="DUF1759"/>
    <property type="match status" value="1"/>
</dbReference>
<sequence>MSKSDLLMPKSPLLDPTVQLIKELVKQIGILKGRLTKLSAYVTSFENQLLDRSKRAELNLRVQGAANLLSEFNQVQMKLDGVLPESDSEEQLEERECFENKYYSIIAQANCVIGNDSTPSSGRSECLGNTHQAVKLPTINLPSFDGSYEQWLDFKNTYVSLVHISTSISEIQKFHYLKSSLKGPAGLVINYVEFTPENYYVAWELLMNRYNNSRLLVHNHVKALFSIQHLSKESPVLLRKLIDVVLKNLRSLKLLGESTEHWDT</sequence>
<accession>A0A8S4QYN4</accession>
<dbReference type="Proteomes" id="UP000838756">
    <property type="component" value="Unassembled WGS sequence"/>
</dbReference>
<keyword evidence="2" id="KW-1185">Reference proteome</keyword>
<dbReference type="OrthoDB" id="5989194at2759"/>
<dbReference type="PANTHER" id="PTHR22954">
    <property type="entry name" value="RETROVIRAL PROTEASE-RELATED"/>
    <property type="match status" value="1"/>
</dbReference>
<dbReference type="PANTHER" id="PTHR22954:SF3">
    <property type="entry name" value="PROTEIN CBG08539"/>
    <property type="match status" value="1"/>
</dbReference>
<dbReference type="EMBL" id="CAKXAJ010022847">
    <property type="protein sequence ID" value="CAH2227306.1"/>
    <property type="molecule type" value="Genomic_DNA"/>
</dbReference>
<organism evidence="1 2">
    <name type="scientific">Pararge aegeria aegeria</name>
    <dbReference type="NCBI Taxonomy" id="348720"/>
    <lineage>
        <taxon>Eukaryota</taxon>
        <taxon>Metazoa</taxon>
        <taxon>Ecdysozoa</taxon>
        <taxon>Arthropoda</taxon>
        <taxon>Hexapoda</taxon>
        <taxon>Insecta</taxon>
        <taxon>Pterygota</taxon>
        <taxon>Neoptera</taxon>
        <taxon>Endopterygota</taxon>
        <taxon>Lepidoptera</taxon>
        <taxon>Glossata</taxon>
        <taxon>Ditrysia</taxon>
        <taxon>Papilionoidea</taxon>
        <taxon>Nymphalidae</taxon>
        <taxon>Satyrinae</taxon>
        <taxon>Satyrini</taxon>
        <taxon>Parargina</taxon>
        <taxon>Pararge</taxon>
    </lineage>
</organism>
<evidence type="ECO:0000313" key="2">
    <source>
        <dbReference type="Proteomes" id="UP000838756"/>
    </source>
</evidence>
<dbReference type="InterPro" id="IPR005312">
    <property type="entry name" value="DUF1759"/>
</dbReference>
<evidence type="ECO:0000313" key="1">
    <source>
        <dbReference type="EMBL" id="CAH2227306.1"/>
    </source>
</evidence>
<dbReference type="AlphaFoldDB" id="A0A8S4QYN4"/>
<name>A0A8S4QYN4_9NEOP</name>